<feature type="signal peptide" evidence="1">
    <location>
        <begin position="1"/>
        <end position="25"/>
    </location>
</feature>
<evidence type="ECO:0000313" key="3">
    <source>
        <dbReference type="EMBL" id="MFD2542553.1"/>
    </source>
</evidence>
<sequence>MKLLKTKQALLITIITLVITTVCNAQQGTVSIHQDEEITRLLELKKEINTNEDASDRYKIQIFSGRRGAAETQQDDFKNAYAQWSSKLVYETPNYKIWVGSFKSRLEADKALLEVKKKFPNAFIFKPKIKKEL</sequence>
<dbReference type="Gene3D" id="3.30.70.1070">
    <property type="entry name" value="Sporulation related repeat"/>
    <property type="match status" value="1"/>
</dbReference>
<dbReference type="EMBL" id="JBHULM010000011">
    <property type="protein sequence ID" value="MFD2542553.1"/>
    <property type="molecule type" value="Genomic_DNA"/>
</dbReference>
<proteinExistence type="predicted"/>
<dbReference type="InterPro" id="IPR007730">
    <property type="entry name" value="SPOR-like_dom"/>
</dbReference>
<name>A0ABW5K3F7_9FLAO</name>
<dbReference type="InterPro" id="IPR036680">
    <property type="entry name" value="SPOR-like_sf"/>
</dbReference>
<accession>A0ABW5K3F7</accession>
<protein>
    <submittedName>
        <fullName evidence="3">SPOR domain-containing protein</fullName>
    </submittedName>
</protein>
<gene>
    <name evidence="3" type="ORF">ACFSSB_09510</name>
</gene>
<evidence type="ECO:0000313" key="4">
    <source>
        <dbReference type="Proteomes" id="UP001597467"/>
    </source>
</evidence>
<organism evidence="3 4">
    <name type="scientific">Lacinutrix gracilariae</name>
    <dbReference type="NCBI Taxonomy" id="1747198"/>
    <lineage>
        <taxon>Bacteria</taxon>
        <taxon>Pseudomonadati</taxon>
        <taxon>Bacteroidota</taxon>
        <taxon>Flavobacteriia</taxon>
        <taxon>Flavobacteriales</taxon>
        <taxon>Flavobacteriaceae</taxon>
        <taxon>Lacinutrix</taxon>
    </lineage>
</organism>
<dbReference type="Pfam" id="PF05036">
    <property type="entry name" value="SPOR"/>
    <property type="match status" value="1"/>
</dbReference>
<comment type="caution">
    <text evidence="3">The sequence shown here is derived from an EMBL/GenBank/DDBJ whole genome shotgun (WGS) entry which is preliminary data.</text>
</comment>
<dbReference type="SUPFAM" id="SSF110997">
    <property type="entry name" value="Sporulation related repeat"/>
    <property type="match status" value="1"/>
</dbReference>
<dbReference type="Proteomes" id="UP001597467">
    <property type="component" value="Unassembled WGS sequence"/>
</dbReference>
<keyword evidence="1" id="KW-0732">Signal</keyword>
<evidence type="ECO:0000259" key="2">
    <source>
        <dbReference type="Pfam" id="PF05036"/>
    </source>
</evidence>
<reference evidence="4" key="1">
    <citation type="journal article" date="2019" name="Int. J. Syst. Evol. Microbiol.">
        <title>The Global Catalogue of Microorganisms (GCM) 10K type strain sequencing project: providing services to taxonomists for standard genome sequencing and annotation.</title>
        <authorList>
            <consortium name="The Broad Institute Genomics Platform"/>
            <consortium name="The Broad Institute Genome Sequencing Center for Infectious Disease"/>
            <person name="Wu L."/>
            <person name="Ma J."/>
        </authorList>
    </citation>
    <scope>NUCLEOTIDE SEQUENCE [LARGE SCALE GENOMIC DNA]</scope>
    <source>
        <strain evidence="4">KCTC 42808</strain>
    </source>
</reference>
<evidence type="ECO:0000256" key="1">
    <source>
        <dbReference type="SAM" id="SignalP"/>
    </source>
</evidence>
<keyword evidence="4" id="KW-1185">Reference proteome</keyword>
<dbReference type="RefSeq" id="WP_379903549.1">
    <property type="nucleotide sequence ID" value="NZ_JBHULM010000011.1"/>
</dbReference>
<feature type="domain" description="SPOR" evidence="2">
    <location>
        <begin position="55"/>
        <end position="125"/>
    </location>
</feature>
<feature type="chain" id="PRO_5045261852" evidence="1">
    <location>
        <begin position="26"/>
        <end position="133"/>
    </location>
</feature>